<dbReference type="PANTHER" id="PTHR43798">
    <property type="entry name" value="MONOACYLGLYCEROL LIPASE"/>
    <property type="match status" value="1"/>
</dbReference>
<accession>A0A895XQ27</accession>
<evidence type="ECO:0000313" key="3">
    <source>
        <dbReference type="Proteomes" id="UP000662939"/>
    </source>
</evidence>
<dbReference type="Pfam" id="PF12146">
    <property type="entry name" value="Hydrolase_4"/>
    <property type="match status" value="1"/>
</dbReference>
<keyword evidence="3" id="KW-1185">Reference proteome</keyword>
<dbReference type="AlphaFoldDB" id="A0A895XQ27"/>
<evidence type="ECO:0000259" key="1">
    <source>
        <dbReference type="Pfam" id="PF12146"/>
    </source>
</evidence>
<protein>
    <submittedName>
        <fullName evidence="2">Alpha/beta fold hydrolase</fullName>
    </submittedName>
</protein>
<feature type="domain" description="Serine aminopeptidase S33" evidence="1">
    <location>
        <begin position="82"/>
        <end position="214"/>
    </location>
</feature>
<dbReference type="RefSeq" id="WP_213171228.1">
    <property type="nucleotide sequence ID" value="NZ_CP070496.1"/>
</dbReference>
<dbReference type="KEGG" id="nav:JQS30_15950"/>
<proteinExistence type="predicted"/>
<keyword evidence="2" id="KW-0378">Hydrolase</keyword>
<evidence type="ECO:0000313" key="2">
    <source>
        <dbReference type="EMBL" id="QSB05225.1"/>
    </source>
</evidence>
<sequence>MANTRPRKSTTVRTPLLIRAGFNLAERIAPTPAAKYLTDKWFKLPGTPQTRLRAEAPADATTFTLETPDGSIWGYDWGDGPLVYAFHGWGGCSGDLQHLTATLRANGMRVVAFDALSHGNSGPSPWGERYSSAVHIHDASRAIIQKFGAPQAMIAHSLGCLTGALALQEETEGPLTIPMVMMAPFVGGYESFTETLNSVVPAGPRIMERLIPMAEQRAGTEIAKISLFNLEVDSPTLIVHDKRDRPNPYRFGADLAQTWPNATMRATEGLGHRRILSNPEVISEVRQFLVPS</sequence>
<dbReference type="Proteomes" id="UP000662939">
    <property type="component" value="Chromosome"/>
</dbReference>
<dbReference type="PANTHER" id="PTHR43798:SF33">
    <property type="entry name" value="HYDROLASE, PUTATIVE (AFU_ORTHOLOGUE AFUA_2G14860)-RELATED"/>
    <property type="match status" value="1"/>
</dbReference>
<organism evidence="2 3">
    <name type="scientific">Natronoglycomyces albus</name>
    <dbReference type="NCBI Taxonomy" id="2811108"/>
    <lineage>
        <taxon>Bacteria</taxon>
        <taxon>Bacillati</taxon>
        <taxon>Actinomycetota</taxon>
        <taxon>Actinomycetes</taxon>
        <taxon>Glycomycetales</taxon>
        <taxon>Glycomycetaceae</taxon>
        <taxon>Natronoglycomyces</taxon>
    </lineage>
</organism>
<name>A0A895XQ27_9ACTN</name>
<dbReference type="InterPro" id="IPR050266">
    <property type="entry name" value="AB_hydrolase_sf"/>
</dbReference>
<dbReference type="EMBL" id="CP070496">
    <property type="protein sequence ID" value="QSB05225.1"/>
    <property type="molecule type" value="Genomic_DNA"/>
</dbReference>
<dbReference type="InterPro" id="IPR022742">
    <property type="entry name" value="Hydrolase_4"/>
</dbReference>
<dbReference type="SUPFAM" id="SSF53474">
    <property type="entry name" value="alpha/beta-Hydrolases"/>
    <property type="match status" value="1"/>
</dbReference>
<dbReference type="InterPro" id="IPR029058">
    <property type="entry name" value="AB_hydrolase_fold"/>
</dbReference>
<reference evidence="2" key="1">
    <citation type="submission" date="2021-02" db="EMBL/GenBank/DDBJ databases">
        <title>Natronoglycomyces albus gen. nov., sp. nov, a haloalkaliphilic actinobacterium from a soda solonchak soil.</title>
        <authorList>
            <person name="Sorokin D.Y."/>
            <person name="Khijniak T.V."/>
            <person name="Zakharycheva A.P."/>
            <person name="Boueva O.V."/>
            <person name="Ariskina E.V."/>
            <person name="Hahnke R.L."/>
            <person name="Bunk B."/>
            <person name="Sproer C."/>
            <person name="Schumann P."/>
            <person name="Evtushenko L.I."/>
            <person name="Kublanov I.V."/>
        </authorList>
    </citation>
    <scope>NUCLEOTIDE SEQUENCE</scope>
    <source>
        <strain evidence="2">DSM 106290</strain>
    </source>
</reference>
<dbReference type="Gene3D" id="3.40.50.1820">
    <property type="entry name" value="alpha/beta hydrolase"/>
    <property type="match status" value="1"/>
</dbReference>
<dbReference type="GO" id="GO:0016787">
    <property type="term" value="F:hydrolase activity"/>
    <property type="evidence" value="ECO:0007669"/>
    <property type="project" value="UniProtKB-KW"/>
</dbReference>
<dbReference type="GO" id="GO:0016020">
    <property type="term" value="C:membrane"/>
    <property type="evidence" value="ECO:0007669"/>
    <property type="project" value="TreeGrafter"/>
</dbReference>
<gene>
    <name evidence="2" type="ORF">JQS30_15950</name>
</gene>